<dbReference type="Gene3D" id="3.30.70.270">
    <property type="match status" value="1"/>
</dbReference>
<dbReference type="GO" id="GO:0005886">
    <property type="term" value="C:plasma membrane"/>
    <property type="evidence" value="ECO:0007669"/>
    <property type="project" value="TreeGrafter"/>
</dbReference>
<dbReference type="EC" id="2.7.7.65" evidence="1"/>
<dbReference type="PANTHER" id="PTHR45138:SF9">
    <property type="entry name" value="DIGUANYLATE CYCLASE DGCM-RELATED"/>
    <property type="match status" value="1"/>
</dbReference>
<dbReference type="GO" id="GO:1902201">
    <property type="term" value="P:negative regulation of bacterial-type flagellum-dependent cell motility"/>
    <property type="evidence" value="ECO:0007669"/>
    <property type="project" value="TreeGrafter"/>
</dbReference>
<proteinExistence type="predicted"/>
<dbReference type="CDD" id="cd01949">
    <property type="entry name" value="GGDEF"/>
    <property type="match status" value="1"/>
</dbReference>
<dbReference type="InterPro" id="IPR003018">
    <property type="entry name" value="GAF"/>
</dbReference>
<dbReference type="SMART" id="SM00065">
    <property type="entry name" value="GAF"/>
    <property type="match status" value="1"/>
</dbReference>
<protein>
    <recommendedName>
        <fullName evidence="1">diguanylate cyclase</fullName>
        <ecNumber evidence="1">2.7.7.65</ecNumber>
    </recommendedName>
</protein>
<dbReference type="InterPro" id="IPR000160">
    <property type="entry name" value="GGDEF_dom"/>
</dbReference>
<name>A0A831XEP1_GEOME</name>
<dbReference type="Pfam" id="PF00990">
    <property type="entry name" value="GGDEF"/>
    <property type="match status" value="1"/>
</dbReference>
<evidence type="ECO:0000256" key="2">
    <source>
        <dbReference type="ARBA" id="ARBA00034247"/>
    </source>
</evidence>
<dbReference type="SUPFAM" id="SSF55073">
    <property type="entry name" value="Nucleotide cyclase"/>
    <property type="match status" value="1"/>
</dbReference>
<comment type="caution">
    <text evidence="4">The sequence shown here is derived from an EMBL/GenBank/DDBJ whole genome shotgun (WGS) entry which is preliminary data.</text>
</comment>
<dbReference type="NCBIfam" id="TIGR00254">
    <property type="entry name" value="GGDEF"/>
    <property type="match status" value="1"/>
</dbReference>
<feature type="domain" description="GGDEF" evidence="3">
    <location>
        <begin position="214"/>
        <end position="349"/>
    </location>
</feature>
<evidence type="ECO:0000256" key="1">
    <source>
        <dbReference type="ARBA" id="ARBA00012528"/>
    </source>
</evidence>
<dbReference type="EMBL" id="DSOV01000043">
    <property type="protein sequence ID" value="HEN42639.1"/>
    <property type="molecule type" value="Genomic_DNA"/>
</dbReference>
<dbReference type="InterPro" id="IPR029016">
    <property type="entry name" value="GAF-like_dom_sf"/>
</dbReference>
<gene>
    <name evidence="4" type="ORF">ENQ87_09740</name>
</gene>
<dbReference type="FunFam" id="3.30.70.270:FF:000001">
    <property type="entry name" value="Diguanylate cyclase domain protein"/>
    <property type="match status" value="1"/>
</dbReference>
<dbReference type="Gene3D" id="3.30.450.40">
    <property type="match status" value="1"/>
</dbReference>
<dbReference type="PANTHER" id="PTHR45138">
    <property type="entry name" value="REGULATORY COMPONENTS OF SENSORY TRANSDUCTION SYSTEM"/>
    <property type="match status" value="1"/>
</dbReference>
<reference evidence="4" key="1">
    <citation type="journal article" date="2020" name="mSystems">
        <title>Genome- and Community-Level Interaction Insights into Carbon Utilization and Element Cycling Functions of Hydrothermarchaeota in Hydrothermal Sediment.</title>
        <authorList>
            <person name="Zhou Z."/>
            <person name="Liu Y."/>
            <person name="Xu W."/>
            <person name="Pan J."/>
            <person name="Luo Z.H."/>
            <person name="Li M."/>
        </authorList>
    </citation>
    <scope>NUCLEOTIDE SEQUENCE [LARGE SCALE GENOMIC DNA]</scope>
    <source>
        <strain evidence="4">SpSt-349</strain>
    </source>
</reference>
<dbReference type="InterPro" id="IPR029787">
    <property type="entry name" value="Nucleotide_cyclase"/>
</dbReference>
<dbReference type="AlphaFoldDB" id="A0A831XEP1"/>
<accession>A0A831XEP1</accession>
<sequence length="353" mass="39349">MKQCVECTKVLLEEEVSALRDLLDVARTVVSSLELDQVLQVILSSALRFADVPAGSIALYDTAQGELTLHAHQGLSPEFVKTGRWEILPGGVTDRALSGEDILFVGDTEKSSLPINPILLREGIRSVVPIPLKVQSRVAGILYLFDFAPREFDRERIKLLDVLASFAAMAIDNAQLHARTRLMAITDALTGLYNRRYFQQMFSRELNRAIRYGKPLSLIMLDVDDFKKFNDTYGHPHGDKVLGAMGDILVEALRGTDFAFRYGGEEFIVLLPETDFSSALHVAERLRESVAQNSAEELKGIAPHGVTASVGVVSYPRDGETRDDLLKRVDELLYRAKEYGKNRVHYRAAGEEQ</sequence>
<dbReference type="InterPro" id="IPR050469">
    <property type="entry name" value="Diguanylate_Cyclase"/>
</dbReference>
<comment type="catalytic activity">
    <reaction evidence="2">
        <text>2 GTP = 3',3'-c-di-GMP + 2 diphosphate</text>
        <dbReference type="Rhea" id="RHEA:24898"/>
        <dbReference type="ChEBI" id="CHEBI:33019"/>
        <dbReference type="ChEBI" id="CHEBI:37565"/>
        <dbReference type="ChEBI" id="CHEBI:58805"/>
        <dbReference type="EC" id="2.7.7.65"/>
    </reaction>
</comment>
<dbReference type="SMART" id="SM00267">
    <property type="entry name" value="GGDEF"/>
    <property type="match status" value="1"/>
</dbReference>
<dbReference type="GO" id="GO:0043709">
    <property type="term" value="P:cell adhesion involved in single-species biofilm formation"/>
    <property type="evidence" value="ECO:0007669"/>
    <property type="project" value="TreeGrafter"/>
</dbReference>
<organism evidence="4">
    <name type="scientific">Geobacter metallireducens</name>
    <dbReference type="NCBI Taxonomy" id="28232"/>
    <lineage>
        <taxon>Bacteria</taxon>
        <taxon>Pseudomonadati</taxon>
        <taxon>Thermodesulfobacteriota</taxon>
        <taxon>Desulfuromonadia</taxon>
        <taxon>Geobacterales</taxon>
        <taxon>Geobacteraceae</taxon>
        <taxon>Geobacter</taxon>
    </lineage>
</organism>
<dbReference type="Pfam" id="PF13185">
    <property type="entry name" value="GAF_2"/>
    <property type="match status" value="1"/>
</dbReference>
<dbReference type="SUPFAM" id="SSF55781">
    <property type="entry name" value="GAF domain-like"/>
    <property type="match status" value="1"/>
</dbReference>
<evidence type="ECO:0000259" key="3">
    <source>
        <dbReference type="PROSITE" id="PS50887"/>
    </source>
</evidence>
<dbReference type="PROSITE" id="PS50887">
    <property type="entry name" value="GGDEF"/>
    <property type="match status" value="1"/>
</dbReference>
<dbReference type="GO" id="GO:0052621">
    <property type="term" value="F:diguanylate cyclase activity"/>
    <property type="evidence" value="ECO:0007669"/>
    <property type="project" value="UniProtKB-EC"/>
</dbReference>
<dbReference type="InterPro" id="IPR043128">
    <property type="entry name" value="Rev_trsase/Diguanyl_cyclase"/>
</dbReference>
<evidence type="ECO:0000313" key="4">
    <source>
        <dbReference type="EMBL" id="HEN42639.1"/>
    </source>
</evidence>